<comment type="caution">
    <text evidence="10">The sequence shown here is derived from an EMBL/GenBank/DDBJ whole genome shotgun (WGS) entry which is preliminary data.</text>
</comment>
<accession>A0ABV8U7F1</accession>
<evidence type="ECO:0000256" key="1">
    <source>
        <dbReference type="ARBA" id="ARBA00004651"/>
    </source>
</evidence>
<comment type="subcellular location">
    <subcellularLocation>
        <location evidence="8">Cell inner membrane</location>
        <topology evidence="8">Multi-pass membrane protein</topology>
    </subcellularLocation>
    <subcellularLocation>
        <location evidence="1">Cell membrane</location>
        <topology evidence="1">Multi-pass membrane protein</topology>
    </subcellularLocation>
</comment>
<dbReference type="InterPro" id="IPR004812">
    <property type="entry name" value="Efflux_drug-R_Bcr/CmlA"/>
</dbReference>
<feature type="transmembrane region" description="Helical" evidence="8">
    <location>
        <begin position="248"/>
        <end position="266"/>
    </location>
</feature>
<feature type="domain" description="Major facilitator superfamily (MFS) profile" evidence="9">
    <location>
        <begin position="9"/>
        <end position="393"/>
    </location>
</feature>
<dbReference type="CDD" id="cd17320">
    <property type="entry name" value="MFS_MdfA_MDR_like"/>
    <property type="match status" value="1"/>
</dbReference>
<dbReference type="Proteomes" id="UP001595776">
    <property type="component" value="Unassembled WGS sequence"/>
</dbReference>
<feature type="transmembrane region" description="Helical" evidence="8">
    <location>
        <begin position="165"/>
        <end position="186"/>
    </location>
</feature>
<dbReference type="Gene3D" id="1.20.1720.10">
    <property type="entry name" value="Multidrug resistance protein D"/>
    <property type="match status" value="1"/>
</dbReference>
<gene>
    <name evidence="10" type="ORF">ACFO5Q_00940</name>
</gene>
<feature type="transmembrane region" description="Helical" evidence="8">
    <location>
        <begin position="78"/>
        <end position="96"/>
    </location>
</feature>
<evidence type="ECO:0000256" key="4">
    <source>
        <dbReference type="ARBA" id="ARBA00022475"/>
    </source>
</evidence>
<dbReference type="InterPro" id="IPR001958">
    <property type="entry name" value="Tet-R_TetA/multi-R_MdtG-like"/>
</dbReference>
<keyword evidence="3 8" id="KW-0813">Transport</keyword>
<evidence type="ECO:0000259" key="9">
    <source>
        <dbReference type="PROSITE" id="PS50850"/>
    </source>
</evidence>
<feature type="transmembrane region" description="Helical" evidence="8">
    <location>
        <begin position="342"/>
        <end position="362"/>
    </location>
</feature>
<dbReference type="EMBL" id="JBHSCR010000001">
    <property type="protein sequence ID" value="MFC4346408.1"/>
    <property type="molecule type" value="Genomic_DNA"/>
</dbReference>
<dbReference type="PROSITE" id="PS50850">
    <property type="entry name" value="MFS"/>
    <property type="match status" value="1"/>
</dbReference>
<evidence type="ECO:0000313" key="10">
    <source>
        <dbReference type="EMBL" id="MFC4346408.1"/>
    </source>
</evidence>
<feature type="transmembrane region" description="Helical" evidence="8">
    <location>
        <begin position="368"/>
        <end position="387"/>
    </location>
</feature>
<dbReference type="InterPro" id="IPR011701">
    <property type="entry name" value="MFS"/>
</dbReference>
<reference evidence="11" key="1">
    <citation type="journal article" date="2019" name="Int. J. Syst. Evol. Microbiol.">
        <title>The Global Catalogue of Microorganisms (GCM) 10K type strain sequencing project: providing services to taxonomists for standard genome sequencing and annotation.</title>
        <authorList>
            <consortium name="The Broad Institute Genomics Platform"/>
            <consortium name="The Broad Institute Genome Sequencing Center for Infectious Disease"/>
            <person name="Wu L."/>
            <person name="Ma J."/>
        </authorList>
    </citation>
    <scope>NUCLEOTIDE SEQUENCE [LARGE SCALE GENOMIC DNA]</scope>
    <source>
        <strain evidence="11">CGMCC 1.15304</strain>
    </source>
</reference>
<feature type="transmembrane region" description="Helical" evidence="8">
    <location>
        <begin position="135"/>
        <end position="159"/>
    </location>
</feature>
<dbReference type="InterPro" id="IPR020846">
    <property type="entry name" value="MFS_dom"/>
</dbReference>
<evidence type="ECO:0000256" key="8">
    <source>
        <dbReference type="RuleBase" id="RU365088"/>
    </source>
</evidence>
<keyword evidence="7 8" id="KW-0472">Membrane</keyword>
<protein>
    <recommendedName>
        <fullName evidence="8">Bcr/CflA family efflux transporter</fullName>
    </recommendedName>
</protein>
<name>A0ABV8U7F1_9PROT</name>
<keyword evidence="6 8" id="KW-1133">Transmembrane helix</keyword>
<keyword evidence="4" id="KW-1003">Cell membrane</keyword>
<feature type="transmembrane region" description="Helical" evidence="8">
    <location>
        <begin position="216"/>
        <end position="242"/>
    </location>
</feature>
<comment type="similarity">
    <text evidence="2 8">Belongs to the major facilitator superfamily. Bcr/CmlA family.</text>
</comment>
<dbReference type="PANTHER" id="PTHR23502">
    <property type="entry name" value="MAJOR FACILITATOR SUPERFAMILY"/>
    <property type="match status" value="1"/>
</dbReference>
<dbReference type="Pfam" id="PF07690">
    <property type="entry name" value="MFS_1"/>
    <property type="match status" value="1"/>
</dbReference>
<feature type="transmembrane region" description="Helical" evidence="8">
    <location>
        <begin position="278"/>
        <end position="298"/>
    </location>
</feature>
<evidence type="ECO:0000256" key="7">
    <source>
        <dbReference type="ARBA" id="ARBA00023136"/>
    </source>
</evidence>
<evidence type="ECO:0000256" key="6">
    <source>
        <dbReference type="ARBA" id="ARBA00022989"/>
    </source>
</evidence>
<keyword evidence="11" id="KW-1185">Reference proteome</keyword>
<dbReference type="PANTHER" id="PTHR23502:SF132">
    <property type="entry name" value="POLYAMINE TRANSPORTER 2-RELATED"/>
    <property type="match status" value="1"/>
</dbReference>
<feature type="transmembrane region" description="Helical" evidence="8">
    <location>
        <begin position="304"/>
        <end position="321"/>
    </location>
</feature>
<dbReference type="PRINTS" id="PR01035">
    <property type="entry name" value="TCRTETA"/>
</dbReference>
<feature type="transmembrane region" description="Helical" evidence="8">
    <location>
        <begin position="102"/>
        <end position="123"/>
    </location>
</feature>
<feature type="transmembrane region" description="Helical" evidence="8">
    <location>
        <begin position="47"/>
        <end position="66"/>
    </location>
</feature>
<evidence type="ECO:0000256" key="2">
    <source>
        <dbReference type="ARBA" id="ARBA00006236"/>
    </source>
</evidence>
<evidence type="ECO:0000313" key="11">
    <source>
        <dbReference type="Proteomes" id="UP001595776"/>
    </source>
</evidence>
<evidence type="ECO:0000256" key="5">
    <source>
        <dbReference type="ARBA" id="ARBA00022692"/>
    </source>
</evidence>
<dbReference type="SUPFAM" id="SSF103473">
    <property type="entry name" value="MFS general substrate transporter"/>
    <property type="match status" value="1"/>
</dbReference>
<proteinExistence type="inferred from homology"/>
<dbReference type="InterPro" id="IPR036259">
    <property type="entry name" value="MFS_trans_sf"/>
</dbReference>
<dbReference type="RefSeq" id="WP_068150878.1">
    <property type="nucleotide sequence ID" value="NZ_JBHSCR010000001.1"/>
</dbReference>
<evidence type="ECO:0000256" key="3">
    <source>
        <dbReference type="ARBA" id="ARBA00022448"/>
    </source>
</evidence>
<comment type="caution">
    <text evidence="8">Lacks conserved residue(s) required for the propagation of feature annotation.</text>
</comment>
<keyword evidence="8" id="KW-0997">Cell inner membrane</keyword>
<organism evidence="10 11">
    <name type="scientific">Kordiimonas lipolytica</name>
    <dbReference type="NCBI Taxonomy" id="1662421"/>
    <lineage>
        <taxon>Bacteria</taxon>
        <taxon>Pseudomonadati</taxon>
        <taxon>Pseudomonadota</taxon>
        <taxon>Alphaproteobacteria</taxon>
        <taxon>Kordiimonadales</taxon>
        <taxon>Kordiimonadaceae</taxon>
        <taxon>Kordiimonas</taxon>
    </lineage>
</organism>
<keyword evidence="5 8" id="KW-0812">Transmembrane</keyword>
<dbReference type="NCBIfam" id="TIGR00710">
    <property type="entry name" value="efflux_Bcr_CflA"/>
    <property type="match status" value="1"/>
</dbReference>
<sequence length="394" mass="40979">MILSSKNTVGLALILGSVTAMTPLAVDMYLPAFPTIAEDLKAPPAGVQLSLTSFFIGLAVGQLCYGPAADKFGRKIPLLVGLMIAVLASLLCATAPTIDALIVYRFLQALGVCSGAVIARAIVRDVFEPREGARFFSLLMAIMGVAPILAPLAGAVVASTLGWPWIFNLISAFGFLALIATALLLPETHAGNSGVRFSRAFHTYADILKNRSFLKYALAGGIANAGMFAYIAGATLVIQGYYGMSADFFAVAFGSNAFGLIALTQLNRYLLKRHPFSAILKVGFTILLVAGLALLVAGALDAPLYIFLMPLFLFLASLGMVMPNSMAGALATEDTRAGAASALSGALTFSSAFVSSAVVGMVPDKTPLALASVMGACAVIAFLVSRLPEKVPPE</sequence>